<dbReference type="InterPro" id="IPR033389">
    <property type="entry name" value="AUX/IAA_dom"/>
</dbReference>
<dbReference type="EMBL" id="LRBV02000006">
    <property type="status" value="NOT_ANNOTATED_CDS"/>
    <property type="molecule type" value="Genomic_DNA"/>
</dbReference>
<sequence length="155" mass="17758">MSENEERQVAVKKRRVREAEEVGDAMKSSEENVTLPLNSKRELDEMKSMECCYMVLTILIGLYSEEDEAVNISISQNSSQDLVRRIHDDLKVWMFVDSCKRLKIMKGSDAIGLAPRAMEKSRNRNYLDSETLDCFVAVKFKCEIQVGEEGGRNIE</sequence>
<dbReference type="Pfam" id="PF02309">
    <property type="entry name" value="AUX_IAA"/>
    <property type="match status" value="1"/>
</dbReference>
<dbReference type="GO" id="GO:0005634">
    <property type="term" value="C:nucleus"/>
    <property type="evidence" value="ECO:0007669"/>
    <property type="project" value="UniProtKB-SubCell"/>
</dbReference>
<evidence type="ECO:0000313" key="5">
    <source>
        <dbReference type="Proteomes" id="UP000594261"/>
    </source>
</evidence>
<evidence type="ECO:0000256" key="1">
    <source>
        <dbReference type="RuleBase" id="RU004549"/>
    </source>
</evidence>
<proteinExistence type="inferred from homology"/>
<comment type="subcellular location">
    <subcellularLocation>
        <location evidence="1">Nucleus</location>
    </subcellularLocation>
</comment>
<evidence type="ECO:0000259" key="3">
    <source>
        <dbReference type="Pfam" id="PF02309"/>
    </source>
</evidence>
<keyword evidence="1" id="KW-0927">Auxin signaling pathway</keyword>
<dbReference type="InParanoid" id="A0A7N2R6P6"/>
<comment type="similarity">
    <text evidence="1">Belongs to the Aux/IAA family.</text>
</comment>
<keyword evidence="1" id="KW-0539">Nucleus</keyword>
<comment type="function">
    <text evidence="1">Aux/IAA proteins are short-lived transcriptional factors that function as repressors of early auxin response genes at low auxin concentrations.</text>
</comment>
<comment type="subunit">
    <text evidence="1">Homodimers and heterodimers.</text>
</comment>
<dbReference type="Proteomes" id="UP000594261">
    <property type="component" value="Chromosome 6"/>
</dbReference>
<organism evidence="4 5">
    <name type="scientific">Quercus lobata</name>
    <name type="common">Valley oak</name>
    <dbReference type="NCBI Taxonomy" id="97700"/>
    <lineage>
        <taxon>Eukaryota</taxon>
        <taxon>Viridiplantae</taxon>
        <taxon>Streptophyta</taxon>
        <taxon>Embryophyta</taxon>
        <taxon>Tracheophyta</taxon>
        <taxon>Spermatophyta</taxon>
        <taxon>Magnoliopsida</taxon>
        <taxon>eudicotyledons</taxon>
        <taxon>Gunneridae</taxon>
        <taxon>Pentapetalae</taxon>
        <taxon>rosids</taxon>
        <taxon>fabids</taxon>
        <taxon>Fagales</taxon>
        <taxon>Fagaceae</taxon>
        <taxon>Quercus</taxon>
    </lineage>
</organism>
<keyword evidence="1" id="KW-0678">Repressor</keyword>
<protein>
    <recommendedName>
        <fullName evidence="1">Auxin-responsive protein</fullName>
    </recommendedName>
</protein>
<reference evidence="4" key="2">
    <citation type="submission" date="2021-01" db="UniProtKB">
        <authorList>
            <consortium name="EnsemblPlants"/>
        </authorList>
    </citation>
    <scope>IDENTIFICATION</scope>
</reference>
<dbReference type="AlphaFoldDB" id="A0A7N2R6P6"/>
<reference evidence="4 5" key="1">
    <citation type="journal article" date="2016" name="G3 (Bethesda)">
        <title>First Draft Assembly and Annotation of the Genome of a California Endemic Oak Quercus lobata Nee (Fagaceae).</title>
        <authorList>
            <person name="Sork V.L."/>
            <person name="Fitz-Gibbon S.T."/>
            <person name="Puiu D."/>
            <person name="Crepeau M."/>
            <person name="Gugger P.F."/>
            <person name="Sherman R."/>
            <person name="Stevens K."/>
            <person name="Langley C.H."/>
            <person name="Pellegrini M."/>
            <person name="Salzberg S.L."/>
        </authorList>
    </citation>
    <scope>NUCLEOTIDE SEQUENCE [LARGE SCALE GENOMIC DNA]</scope>
    <source>
        <strain evidence="4 5">cv. SW786</strain>
    </source>
</reference>
<keyword evidence="1" id="KW-0804">Transcription</keyword>
<evidence type="ECO:0000313" key="4">
    <source>
        <dbReference type="EnsemblPlants" id="QL06p037540:mrna"/>
    </source>
</evidence>
<dbReference type="GO" id="GO:0009734">
    <property type="term" value="P:auxin-activated signaling pathway"/>
    <property type="evidence" value="ECO:0007669"/>
    <property type="project" value="UniProtKB-UniRule"/>
</dbReference>
<feature type="domain" description="AUX/IAA" evidence="3">
    <location>
        <begin position="93"/>
        <end position="116"/>
    </location>
</feature>
<dbReference type="Gramene" id="QL06p037540:mrna">
    <property type="protein sequence ID" value="QL06p037540:mrna"/>
    <property type="gene ID" value="QL06p037540"/>
</dbReference>
<accession>A0A7N2R6P6</accession>
<name>A0A7N2R6P6_QUELO</name>
<feature type="region of interest" description="Disordered" evidence="2">
    <location>
        <begin position="1"/>
        <end position="30"/>
    </location>
</feature>
<keyword evidence="1" id="KW-0805">Transcription regulation</keyword>
<keyword evidence="5" id="KW-1185">Reference proteome</keyword>
<dbReference type="EnsemblPlants" id="QL06p037540:mrna">
    <property type="protein sequence ID" value="QL06p037540:mrna"/>
    <property type="gene ID" value="QL06p037540"/>
</dbReference>
<evidence type="ECO:0000256" key="2">
    <source>
        <dbReference type="SAM" id="MobiDB-lite"/>
    </source>
</evidence>